<evidence type="ECO:0000256" key="6">
    <source>
        <dbReference type="ARBA" id="ARBA00013120"/>
    </source>
</evidence>
<comment type="pathway">
    <text evidence="3 15">Amino-acid biosynthesis; L-threonine biosynthesis; L-threonine from L-aspartate: step 2/5.</text>
</comment>
<protein>
    <recommendedName>
        <fullName evidence="6 15">Aspartate-semialdehyde dehydrogenase</fullName>
        <shortName evidence="15">ASA dehydrogenase</shortName>
        <shortName evidence="15">ASADH</shortName>
        <ecNumber evidence="6 15">1.2.1.11</ecNumber>
    </recommendedName>
    <alternativeName>
        <fullName evidence="15">Aspartate-beta-semialdehyde dehydrogenase</fullName>
    </alternativeName>
</protein>
<dbReference type="GO" id="GO:0009088">
    <property type="term" value="P:threonine biosynthetic process"/>
    <property type="evidence" value="ECO:0007669"/>
    <property type="project" value="UniProtKB-UniRule"/>
</dbReference>
<evidence type="ECO:0000256" key="11">
    <source>
        <dbReference type="ARBA" id="ARBA00023002"/>
    </source>
</evidence>
<evidence type="ECO:0000256" key="15">
    <source>
        <dbReference type="HAMAP-Rule" id="MF_02121"/>
    </source>
</evidence>
<dbReference type="Pfam" id="PF02774">
    <property type="entry name" value="Semialdhyde_dhC"/>
    <property type="match status" value="1"/>
</dbReference>
<comment type="pathway">
    <text evidence="2 15">Amino-acid biosynthesis; L-lysine biosynthesis via DAP pathway; (S)-tetrahydrodipicolinate from L-aspartate: step 2/4.</text>
</comment>
<feature type="binding site" evidence="15">
    <location>
        <position position="163"/>
    </location>
    <ligand>
        <name>substrate</name>
    </ligand>
</feature>
<evidence type="ECO:0000256" key="4">
    <source>
        <dbReference type="ARBA" id="ARBA00010584"/>
    </source>
</evidence>
<evidence type="ECO:0000256" key="14">
    <source>
        <dbReference type="ARBA" id="ARBA00047891"/>
    </source>
</evidence>
<dbReference type="GO" id="GO:0050661">
    <property type="term" value="F:NADP binding"/>
    <property type="evidence" value="ECO:0007669"/>
    <property type="project" value="UniProtKB-UniRule"/>
</dbReference>
<evidence type="ECO:0000256" key="10">
    <source>
        <dbReference type="ARBA" id="ARBA00022915"/>
    </source>
</evidence>
<feature type="binding site" evidence="15">
    <location>
        <position position="318"/>
    </location>
    <ligand>
        <name>NADP(+)</name>
        <dbReference type="ChEBI" id="CHEBI:58349"/>
    </ligand>
</feature>
<dbReference type="GO" id="GO:0009089">
    <property type="term" value="P:lysine biosynthetic process via diaminopimelate"/>
    <property type="evidence" value="ECO:0007669"/>
    <property type="project" value="UniProtKB-UniRule"/>
</dbReference>
<name>A0A1D8D8H7_CHLLM</name>
<evidence type="ECO:0000256" key="5">
    <source>
        <dbReference type="ARBA" id="ARBA00011738"/>
    </source>
</evidence>
<dbReference type="CDD" id="cd18131">
    <property type="entry name" value="ASADH_C_bac_euk_like"/>
    <property type="match status" value="1"/>
</dbReference>
<dbReference type="GO" id="GO:0071266">
    <property type="term" value="P:'de novo' L-methionine biosynthetic process"/>
    <property type="evidence" value="ECO:0007669"/>
    <property type="project" value="UniProtKB-UniRule"/>
</dbReference>
<comment type="caution">
    <text evidence="15">Lacks conserved residue(s) required for the propagation of feature annotation.</text>
</comment>
<comment type="catalytic activity">
    <reaction evidence="14 15">
        <text>L-aspartate 4-semialdehyde + phosphate + NADP(+) = 4-phospho-L-aspartate + NADPH + H(+)</text>
        <dbReference type="Rhea" id="RHEA:24284"/>
        <dbReference type="ChEBI" id="CHEBI:15378"/>
        <dbReference type="ChEBI" id="CHEBI:43474"/>
        <dbReference type="ChEBI" id="CHEBI:57535"/>
        <dbReference type="ChEBI" id="CHEBI:57783"/>
        <dbReference type="ChEBI" id="CHEBI:58349"/>
        <dbReference type="ChEBI" id="CHEBI:537519"/>
        <dbReference type="EC" id="1.2.1.11"/>
    </reaction>
</comment>
<dbReference type="UniPathway" id="UPA00034">
    <property type="reaction ID" value="UER00016"/>
</dbReference>
<evidence type="ECO:0000256" key="1">
    <source>
        <dbReference type="ARBA" id="ARBA00005021"/>
    </source>
</evidence>
<evidence type="ECO:0000256" key="9">
    <source>
        <dbReference type="ARBA" id="ARBA00022857"/>
    </source>
</evidence>
<dbReference type="AlphaFoldDB" id="A0A1D8D8H7"/>
<dbReference type="PIRSF" id="PIRSF000148">
    <property type="entry name" value="ASA_dh"/>
    <property type="match status" value="1"/>
</dbReference>
<feature type="binding site" evidence="15">
    <location>
        <position position="103"/>
    </location>
    <ligand>
        <name>phosphate</name>
        <dbReference type="ChEBI" id="CHEBI:43474"/>
    </ligand>
</feature>
<keyword evidence="13 15" id="KW-0486">Methionine biosynthesis</keyword>
<evidence type="ECO:0000259" key="17">
    <source>
        <dbReference type="SMART" id="SM00859"/>
    </source>
</evidence>
<keyword evidence="10 15" id="KW-0220">Diaminopimelate biosynthesis</keyword>
<dbReference type="GO" id="GO:0004073">
    <property type="term" value="F:aspartate-semialdehyde dehydrogenase activity"/>
    <property type="evidence" value="ECO:0007669"/>
    <property type="project" value="UniProtKB-UniRule"/>
</dbReference>
<dbReference type="SUPFAM" id="SSF55347">
    <property type="entry name" value="Glyceraldehyde-3-phosphate dehydrogenase-like, C-terminal domain"/>
    <property type="match status" value="1"/>
</dbReference>
<keyword evidence="9 15" id="KW-0521">NADP</keyword>
<feature type="binding site" evidence="15">
    <location>
        <position position="238"/>
    </location>
    <ligand>
        <name>substrate</name>
    </ligand>
</feature>
<comment type="similarity">
    <text evidence="4 15">Belongs to the aspartate-semialdehyde dehydrogenase family.</text>
</comment>
<dbReference type="GO" id="GO:0019877">
    <property type="term" value="P:diaminopimelate biosynthetic process"/>
    <property type="evidence" value="ECO:0007669"/>
    <property type="project" value="UniProtKB-UniRule"/>
</dbReference>
<evidence type="ECO:0000256" key="3">
    <source>
        <dbReference type="ARBA" id="ARBA00005097"/>
    </source>
</evidence>
<evidence type="ECO:0000313" key="18">
    <source>
        <dbReference type="EMBL" id="AOS84518.1"/>
    </source>
</evidence>
<feature type="binding site" evidence="15">
    <location>
        <position position="185"/>
    </location>
    <ligand>
        <name>NADP(+)</name>
        <dbReference type="ChEBI" id="CHEBI:58349"/>
    </ligand>
</feature>
<feature type="domain" description="Semialdehyde dehydrogenase NAD-binding" evidence="17">
    <location>
        <begin position="8"/>
        <end position="123"/>
    </location>
</feature>
<organism evidence="18 19">
    <name type="scientific">Chlorobaculum limnaeum</name>
    <dbReference type="NCBI Taxonomy" id="274537"/>
    <lineage>
        <taxon>Bacteria</taxon>
        <taxon>Pseudomonadati</taxon>
        <taxon>Chlorobiota</taxon>
        <taxon>Chlorobiia</taxon>
        <taxon>Chlorobiales</taxon>
        <taxon>Chlorobiaceae</taxon>
        <taxon>Chlorobaculum</taxon>
    </lineage>
</organism>
<evidence type="ECO:0000313" key="19">
    <source>
        <dbReference type="Proteomes" id="UP000095185"/>
    </source>
</evidence>
<dbReference type="GO" id="GO:0046983">
    <property type="term" value="F:protein dimerization activity"/>
    <property type="evidence" value="ECO:0007669"/>
    <property type="project" value="InterPro"/>
</dbReference>
<gene>
    <name evidence="15" type="primary">asd</name>
    <name evidence="18" type="ORF">BIU88_10470</name>
</gene>
<dbReference type="UniPathway" id="UPA00050">
    <property type="reaction ID" value="UER00463"/>
</dbReference>
<accession>A0A1D8D8H7</accession>
<feature type="active site" description="Proton acceptor" evidence="15 16">
    <location>
        <position position="245"/>
    </location>
</feature>
<evidence type="ECO:0000256" key="13">
    <source>
        <dbReference type="ARBA" id="ARBA00023167"/>
    </source>
</evidence>
<comment type="pathway">
    <text evidence="1 15">Amino-acid biosynthesis; L-methionine biosynthesis via de novo pathway; L-homoserine from L-aspartate: step 2/3.</text>
</comment>
<keyword evidence="8 15" id="KW-0791">Threonine biosynthesis</keyword>
<dbReference type="InterPro" id="IPR012080">
    <property type="entry name" value="Asp_semialdehyde_DH"/>
</dbReference>
<keyword evidence="11 15" id="KW-0560">Oxidoreductase</keyword>
<evidence type="ECO:0000256" key="2">
    <source>
        <dbReference type="ARBA" id="ARBA00005076"/>
    </source>
</evidence>
<evidence type="ECO:0000256" key="12">
    <source>
        <dbReference type="ARBA" id="ARBA00023154"/>
    </source>
</evidence>
<dbReference type="GO" id="GO:0009097">
    <property type="term" value="P:isoleucine biosynthetic process"/>
    <property type="evidence" value="ECO:0007669"/>
    <property type="project" value="UniProtKB-UniRule"/>
</dbReference>
<dbReference type="Gene3D" id="3.30.360.10">
    <property type="entry name" value="Dihydrodipicolinate Reductase, domain 2"/>
    <property type="match status" value="1"/>
</dbReference>
<dbReference type="InterPro" id="IPR000534">
    <property type="entry name" value="Semialdehyde_DH_NAD-bd"/>
</dbReference>
<comment type="subunit">
    <text evidence="5 15">Homodimer.</text>
</comment>
<dbReference type="RefSeq" id="WP_069810710.1">
    <property type="nucleotide sequence ID" value="NZ_CP017305.1"/>
</dbReference>
<dbReference type="PANTHER" id="PTHR46278">
    <property type="entry name" value="DEHYDROGENASE, PUTATIVE-RELATED"/>
    <property type="match status" value="1"/>
</dbReference>
<dbReference type="UniPathway" id="UPA00051">
    <property type="reaction ID" value="UER00464"/>
</dbReference>
<dbReference type="SMART" id="SM00859">
    <property type="entry name" value="Semialdhyde_dh"/>
    <property type="match status" value="1"/>
</dbReference>
<feature type="binding site" evidence="15">
    <location>
        <begin position="43"/>
        <end position="44"/>
    </location>
    <ligand>
        <name>NADP(+)</name>
        <dbReference type="ChEBI" id="CHEBI:58349"/>
    </ligand>
</feature>
<keyword evidence="7 15" id="KW-0028">Amino-acid biosynthesis</keyword>
<dbReference type="Proteomes" id="UP000095185">
    <property type="component" value="Chromosome"/>
</dbReference>
<dbReference type="Gene3D" id="3.40.50.720">
    <property type="entry name" value="NAD(P)-binding Rossmann-like Domain"/>
    <property type="match status" value="1"/>
</dbReference>
<feature type="binding site" evidence="15">
    <location>
        <begin position="15"/>
        <end position="18"/>
    </location>
    <ligand>
        <name>NADP(+)</name>
        <dbReference type="ChEBI" id="CHEBI:58349"/>
    </ligand>
</feature>
<evidence type="ECO:0000256" key="8">
    <source>
        <dbReference type="ARBA" id="ARBA00022697"/>
    </source>
</evidence>
<proteinExistence type="inferred from homology"/>
<evidence type="ECO:0000256" key="7">
    <source>
        <dbReference type="ARBA" id="ARBA00022605"/>
    </source>
</evidence>
<dbReference type="KEGG" id="clz:BIU88_10470"/>
<dbReference type="InterPro" id="IPR036291">
    <property type="entry name" value="NAD(P)-bd_dom_sf"/>
</dbReference>
<dbReference type="EMBL" id="CP017305">
    <property type="protein sequence ID" value="AOS84518.1"/>
    <property type="molecule type" value="Genomic_DNA"/>
</dbReference>
<dbReference type="PANTHER" id="PTHR46278:SF2">
    <property type="entry name" value="ASPARTATE-SEMIALDEHYDE DEHYDROGENASE"/>
    <property type="match status" value="1"/>
</dbReference>
<evidence type="ECO:0000256" key="16">
    <source>
        <dbReference type="PIRSR" id="PIRSR000148-1"/>
    </source>
</evidence>
<dbReference type="CDD" id="cd02316">
    <property type="entry name" value="VcASADH2_like_N"/>
    <property type="match status" value="1"/>
</dbReference>
<dbReference type="GO" id="GO:0051287">
    <property type="term" value="F:NAD binding"/>
    <property type="evidence" value="ECO:0007669"/>
    <property type="project" value="InterPro"/>
</dbReference>
<keyword evidence="19" id="KW-1185">Reference proteome</keyword>
<dbReference type="InterPro" id="IPR012280">
    <property type="entry name" value="Semialdhyde_DH_dimer_dom"/>
</dbReference>
<dbReference type="SUPFAM" id="SSF51735">
    <property type="entry name" value="NAD(P)-binding Rossmann-fold domains"/>
    <property type="match status" value="1"/>
</dbReference>
<dbReference type="Pfam" id="PF01118">
    <property type="entry name" value="Semialdhyde_dh"/>
    <property type="match status" value="1"/>
</dbReference>
<dbReference type="NCBIfam" id="TIGR01296">
    <property type="entry name" value="asd_B"/>
    <property type="match status" value="1"/>
</dbReference>
<sequence length="338" mass="36729">MSSEAGYRVAVLGATGLVGRTMIKVLEERNFPVSELVPLASPRSRGEVIAFKGREFVTEVPSAEIFEGVDIALFSAGASASREWAPVAAAAGAIVIDNSSAFRMDEGIPLVVPEVNPESIFDREGKAAPIIANPNCSTIQMVVALKPLYDAYGIRRVVVSTYQSVTGKGKAGRDALESELAGNIPEDFTHFHQIAFNAVPQIDAFTENGYTKEEMKMVNETKKIMADDTIEVSPTTVRIPVYGGHGESLNVELKSDFDIEEVRALLAGSPGIVMQDDPSARLYPMPMTSYERDEVFVGRLRPDYWHPRTLNLWVVADNLRKGAATNAVQIAELLVGNL</sequence>
<dbReference type="NCBIfam" id="NF011456">
    <property type="entry name" value="PRK14874.1"/>
    <property type="match status" value="1"/>
</dbReference>
<dbReference type="OrthoDB" id="9805684at2"/>
<comment type="function">
    <text evidence="15">Catalyzes the NADPH-dependent formation of L-aspartate-semialdehyde (L-ASA) by the reductive dephosphorylation of L-aspartyl-4-phosphate.</text>
</comment>
<feature type="active site" description="Acyl-thioester intermediate" evidence="15 16">
    <location>
        <position position="136"/>
    </location>
</feature>
<keyword evidence="12 15" id="KW-0457">Lysine biosynthesis</keyword>
<dbReference type="HAMAP" id="MF_02121">
    <property type="entry name" value="ASADH"/>
    <property type="match status" value="1"/>
</dbReference>
<dbReference type="EC" id="1.2.1.11" evidence="6 15"/>
<dbReference type="STRING" id="274537.BIU88_10470"/>
<dbReference type="InterPro" id="IPR005986">
    <property type="entry name" value="Asp_semialdehyde_DH_beta"/>
</dbReference>
<reference evidence="18" key="1">
    <citation type="submission" date="2016-09" db="EMBL/GenBank/DDBJ databases">
        <title>Genome sequence of Chlorobaculum limnaeum.</title>
        <authorList>
            <person name="Liu Z."/>
            <person name="Tank M."/>
            <person name="Bryant D.A."/>
        </authorList>
    </citation>
    <scope>NUCLEOTIDE SEQUENCE [LARGE SCALE GENOMIC DNA]</scope>
    <source>
        <strain evidence="18">DSM 1677</strain>
    </source>
</reference>